<dbReference type="AlphaFoldDB" id="A0A397XUT2"/>
<keyword evidence="1" id="KW-0472">Membrane</keyword>
<dbReference type="InterPro" id="IPR008637">
    <property type="entry name" value="HR_lesion"/>
</dbReference>
<evidence type="ECO:0000313" key="2">
    <source>
        <dbReference type="EMBL" id="RID45035.1"/>
    </source>
</evidence>
<feature type="transmembrane region" description="Helical" evidence="1">
    <location>
        <begin position="98"/>
        <end position="117"/>
    </location>
</feature>
<name>A0A397XUT2_BRACM</name>
<gene>
    <name evidence="2" type="ORF">BRARA_I01792</name>
</gene>
<proteinExistence type="predicted"/>
<evidence type="ECO:0000313" key="3">
    <source>
        <dbReference type="Proteomes" id="UP000264353"/>
    </source>
</evidence>
<accession>A0A397XUT2</accession>
<feature type="transmembrane region" description="Helical" evidence="1">
    <location>
        <begin position="124"/>
        <end position="141"/>
    </location>
</feature>
<feature type="transmembrane region" description="Helical" evidence="1">
    <location>
        <begin position="39"/>
        <end position="60"/>
    </location>
</feature>
<sequence length="165" mass="18560">RSSCIPSFPLTEEDSLLSVSKSTSELDQEKQKDRRDMGFFLFLGRVFFASLIIFSAWQMFSGFGVDGGPAAKKLALKLNLANANLSSRLWVTLSNIEVRQASVTIVSLIAIGGVIFVIRKIFGAYLAVYFTIVSPILYDIYNNGPEDRYFSPFWIELFKICSELF</sequence>
<evidence type="ECO:0000256" key="1">
    <source>
        <dbReference type="SAM" id="Phobius"/>
    </source>
</evidence>
<organism evidence="2 3">
    <name type="scientific">Brassica campestris</name>
    <name type="common">Field mustard</name>
    <dbReference type="NCBI Taxonomy" id="3711"/>
    <lineage>
        <taxon>Eukaryota</taxon>
        <taxon>Viridiplantae</taxon>
        <taxon>Streptophyta</taxon>
        <taxon>Embryophyta</taxon>
        <taxon>Tracheophyta</taxon>
        <taxon>Spermatophyta</taxon>
        <taxon>Magnoliopsida</taxon>
        <taxon>eudicotyledons</taxon>
        <taxon>Gunneridae</taxon>
        <taxon>Pentapetalae</taxon>
        <taxon>rosids</taxon>
        <taxon>malvids</taxon>
        <taxon>Brassicales</taxon>
        <taxon>Brassicaceae</taxon>
        <taxon>Brassiceae</taxon>
        <taxon>Brassica</taxon>
    </lineage>
</organism>
<dbReference type="Proteomes" id="UP000264353">
    <property type="component" value="Chromosome A9"/>
</dbReference>
<feature type="non-terminal residue" evidence="2">
    <location>
        <position position="1"/>
    </location>
</feature>
<dbReference type="Pfam" id="PF05514">
    <property type="entry name" value="HR_lesion"/>
    <property type="match status" value="1"/>
</dbReference>
<keyword evidence="1" id="KW-0812">Transmembrane</keyword>
<dbReference type="EMBL" id="CM010636">
    <property type="protein sequence ID" value="RID45035.1"/>
    <property type="molecule type" value="Genomic_DNA"/>
</dbReference>
<dbReference type="PANTHER" id="PTHR31474">
    <property type="entry name" value="HR-LIKE LESION-INDUCER"/>
    <property type="match status" value="1"/>
</dbReference>
<dbReference type="PANTHER" id="PTHR31474:SF4">
    <property type="entry name" value="NICOTIANA LESION-INDUCING LIKE"/>
    <property type="match status" value="1"/>
</dbReference>
<protein>
    <submittedName>
        <fullName evidence="2">Uncharacterized protein</fullName>
    </submittedName>
</protein>
<reference evidence="2 3" key="1">
    <citation type="submission" date="2018-06" db="EMBL/GenBank/DDBJ databases">
        <title>WGS assembly of Brassica rapa FPsc.</title>
        <authorList>
            <person name="Bowman J."/>
            <person name="Kohchi T."/>
            <person name="Yamato K."/>
            <person name="Jenkins J."/>
            <person name="Shu S."/>
            <person name="Ishizaki K."/>
            <person name="Yamaoka S."/>
            <person name="Nishihama R."/>
            <person name="Nakamura Y."/>
            <person name="Berger F."/>
            <person name="Adam C."/>
            <person name="Aki S."/>
            <person name="Althoff F."/>
            <person name="Araki T."/>
            <person name="Arteaga-Vazquez M."/>
            <person name="Balasubrmanian S."/>
            <person name="Bauer D."/>
            <person name="Boehm C."/>
            <person name="Briginshaw L."/>
            <person name="Caballero-Perez J."/>
            <person name="Catarino B."/>
            <person name="Chen F."/>
            <person name="Chiyoda S."/>
            <person name="Chovatia M."/>
            <person name="Davies K."/>
            <person name="Delmans M."/>
            <person name="Demura T."/>
            <person name="Dierschke T."/>
            <person name="Dolan L."/>
            <person name="Dorantes-Acosta A."/>
            <person name="Eklund D."/>
            <person name="Florent S."/>
            <person name="Flores-Sandoval E."/>
            <person name="Fujiyama A."/>
            <person name="Fukuzawa H."/>
            <person name="Galik B."/>
            <person name="Grimanelli D."/>
            <person name="Grimwood J."/>
            <person name="Grossniklaus U."/>
            <person name="Hamada T."/>
            <person name="Haseloff J."/>
            <person name="Hetherington A."/>
            <person name="Higo A."/>
            <person name="Hirakawa Y."/>
            <person name="Hundley H."/>
            <person name="Ikeda Y."/>
            <person name="Inoue K."/>
            <person name="Inoue S."/>
            <person name="Ishida S."/>
            <person name="Jia Q."/>
            <person name="Kakita M."/>
            <person name="Kanazawa T."/>
            <person name="Kawai Y."/>
            <person name="Kawashima T."/>
            <person name="Kennedy M."/>
            <person name="Kinose K."/>
            <person name="Kinoshita T."/>
            <person name="Kohara Y."/>
            <person name="Koide E."/>
            <person name="Komatsu K."/>
            <person name="Kopischke S."/>
            <person name="Kubo M."/>
            <person name="Kyozuka J."/>
            <person name="Lagercrantz U."/>
            <person name="Lin S."/>
            <person name="Lindquist E."/>
            <person name="Lipzen A."/>
            <person name="Lu C."/>
            <person name="Luna E."/>
            <person name="Martienssen R."/>
            <person name="Minamino N."/>
            <person name="Mizutani M."/>
            <person name="Mizutani M."/>
            <person name="Mochizuki N."/>
            <person name="Monte I."/>
            <person name="Mosher R."/>
            <person name="Nagasaki H."/>
            <person name="Nakagami H."/>
            <person name="Naramoto S."/>
            <person name="Nishitani K."/>
            <person name="Ohtani M."/>
            <person name="Okamoto T."/>
            <person name="Okumura M."/>
            <person name="Phillips J."/>
            <person name="Pollak B."/>
            <person name="Reinders A."/>
            <person name="Roevekamp M."/>
            <person name="Sano R."/>
            <person name="Sawa S."/>
            <person name="Schmid M."/>
            <person name="Shirakawa M."/>
            <person name="Solano R."/>
            <person name="Spunde A."/>
            <person name="Suetsugu N."/>
            <person name="Sugano S."/>
            <person name="Sugiyama A."/>
            <person name="Sun R."/>
            <person name="Suzuki Y."/>
            <person name="Takenaka M."/>
            <person name="Takezawa D."/>
            <person name="Tomogane H."/>
            <person name="Tsuzuki M."/>
            <person name="Ueda T."/>
            <person name="Umeda M."/>
            <person name="Ward J."/>
            <person name="Watanabe Y."/>
            <person name="Yazaki K."/>
            <person name="Yokoyama R."/>
            <person name="Yoshitake Y."/>
            <person name="Yotsui I."/>
            <person name="Zachgo S."/>
            <person name="Schmutz J."/>
        </authorList>
    </citation>
    <scope>NUCLEOTIDE SEQUENCE [LARGE SCALE GENOMIC DNA]</scope>
    <source>
        <strain evidence="3">cv. B-3</strain>
    </source>
</reference>
<keyword evidence="1" id="KW-1133">Transmembrane helix</keyword>